<dbReference type="InterPro" id="IPR029016">
    <property type="entry name" value="GAF-like_dom_sf"/>
</dbReference>
<proteinExistence type="predicted"/>
<feature type="domain" description="GAF" evidence="2">
    <location>
        <begin position="214"/>
        <end position="367"/>
    </location>
</feature>
<comment type="caution">
    <text evidence="4">The sequence shown here is derived from an EMBL/GenBank/DDBJ whole genome shotgun (WGS) entry which is preliminary data.</text>
</comment>
<dbReference type="Pfam" id="PF07228">
    <property type="entry name" value="SpoIIE"/>
    <property type="match status" value="1"/>
</dbReference>
<dbReference type="InterPro" id="IPR001932">
    <property type="entry name" value="PPM-type_phosphatase-like_dom"/>
</dbReference>
<protein>
    <submittedName>
        <fullName evidence="4">GAF domain-containing protein</fullName>
    </submittedName>
</protein>
<evidence type="ECO:0000259" key="3">
    <source>
        <dbReference type="SMART" id="SM00331"/>
    </source>
</evidence>
<dbReference type="SMART" id="SM00065">
    <property type="entry name" value="GAF"/>
    <property type="match status" value="2"/>
</dbReference>
<dbReference type="OrthoDB" id="118142at2"/>
<gene>
    <name evidence="4" type="ORF">D5H78_07850</name>
</gene>
<feature type="domain" description="PPM-type phosphatase" evidence="3">
    <location>
        <begin position="402"/>
        <end position="611"/>
    </location>
</feature>
<dbReference type="InterPro" id="IPR003594">
    <property type="entry name" value="HATPase_dom"/>
</dbReference>
<name>A0A3A3Z1R1_9ACTN</name>
<dbReference type="InterPro" id="IPR036890">
    <property type="entry name" value="HATPase_C_sf"/>
</dbReference>
<reference evidence="4 5" key="1">
    <citation type="submission" date="2018-09" db="EMBL/GenBank/DDBJ databases">
        <title>YIM 75000 draft genome.</title>
        <authorList>
            <person name="Tang S."/>
            <person name="Feng Y."/>
        </authorList>
    </citation>
    <scope>NUCLEOTIDE SEQUENCE [LARGE SCALE GENOMIC DNA]</scope>
    <source>
        <strain evidence="4 5">YIM 75000</strain>
    </source>
</reference>
<sequence length="742" mass="77314">MGAMGAMSEGEGLRPAELLQLAALSGEPSGGDLATVLQSVTDVGTRLTGAQYGAFFYSGEDEQGQRLDVYALSGEPPASFPREVPVRHTALFAPTFAGQAEVRVDDLLTDPRYGSRGPGGLPPHHVPVRSYLAVPVVTPDERVLGALLFGHREPGRFGERAGLAARAVAAHAAAAAENARLYGAMRRAREEAERSAERLALLQGITSLLSTASSTAEIAARVPAALTRTLGSVGCSLYLLDAAAGALVGVPSPTLPAASRAVLAHLPLDRPTPPTEAVRTRHGVVVPRGGLAAYPSLAALDWSDTGTLVALPVLDRLRAPLGALVLRWREDEVVAPGLGDAVGQLLLAVAEQLGQALERSRLFDAEHEARAQLGASVTALTDLARTLQSGLLPQRLPTLERVATAVRYQPAVAGAEVGGDWYDVIAHGDTATFVIGDVQGHSTTAAGLMGQLRTAVRAYVTEGHDPATALARTNALLVQMDVELFATCCLLQLDQATGEVVVATAGHPAPLLLAGDGPVGELDVVPGLPLGIDEDGTYALTTARLDGRSRVLLYTDGVVESSTADIETGLAAVRGAASEGRGLDAEALADRVLAGIPHRLADDAALLLLDYAGPLRRRAEVAVELPADLRAVSEARRATAGTLGQWGIDGDLLDSALLVVSELVTNAVLHTGEPCRLVLAREQDGRVLRIEVHDDSTRHPSPREASDDALGGRGLAIVEALAQDWGVSPQGEGKAVWADLRT</sequence>
<dbReference type="SUPFAM" id="SSF81606">
    <property type="entry name" value="PP2C-like"/>
    <property type="match status" value="1"/>
</dbReference>
<dbReference type="InterPro" id="IPR003018">
    <property type="entry name" value="GAF"/>
</dbReference>
<dbReference type="SUPFAM" id="SSF55874">
    <property type="entry name" value="ATPase domain of HSP90 chaperone/DNA topoisomerase II/histidine kinase"/>
    <property type="match status" value="1"/>
</dbReference>
<dbReference type="SMART" id="SM00331">
    <property type="entry name" value="PP2C_SIG"/>
    <property type="match status" value="1"/>
</dbReference>
<dbReference type="AlphaFoldDB" id="A0A3A3Z1R1"/>
<dbReference type="Pfam" id="PF13185">
    <property type="entry name" value="GAF_2"/>
    <property type="match status" value="1"/>
</dbReference>
<dbReference type="SUPFAM" id="SSF55781">
    <property type="entry name" value="GAF domain-like"/>
    <property type="match status" value="2"/>
</dbReference>
<keyword evidence="5" id="KW-1185">Reference proteome</keyword>
<dbReference type="PANTHER" id="PTHR43156:SF2">
    <property type="entry name" value="STAGE II SPORULATION PROTEIN E"/>
    <property type="match status" value="1"/>
</dbReference>
<evidence type="ECO:0000256" key="1">
    <source>
        <dbReference type="ARBA" id="ARBA00022801"/>
    </source>
</evidence>
<dbReference type="InterPro" id="IPR036457">
    <property type="entry name" value="PPM-type-like_dom_sf"/>
</dbReference>
<evidence type="ECO:0000259" key="2">
    <source>
        <dbReference type="SMART" id="SM00065"/>
    </source>
</evidence>
<dbReference type="Gene3D" id="3.30.450.40">
    <property type="match status" value="2"/>
</dbReference>
<dbReference type="InterPro" id="IPR052016">
    <property type="entry name" value="Bact_Sigma-Reg"/>
</dbReference>
<dbReference type="PANTHER" id="PTHR43156">
    <property type="entry name" value="STAGE II SPORULATION PROTEIN E-RELATED"/>
    <property type="match status" value="1"/>
</dbReference>
<feature type="domain" description="GAF" evidence="2">
    <location>
        <begin position="32"/>
        <end position="186"/>
    </location>
</feature>
<dbReference type="CDD" id="cd16936">
    <property type="entry name" value="HATPase_RsbW-like"/>
    <property type="match status" value="1"/>
</dbReference>
<keyword evidence="1" id="KW-0378">Hydrolase</keyword>
<dbReference type="GO" id="GO:0016791">
    <property type="term" value="F:phosphatase activity"/>
    <property type="evidence" value="ECO:0007669"/>
    <property type="project" value="TreeGrafter"/>
</dbReference>
<evidence type="ECO:0000313" key="4">
    <source>
        <dbReference type="EMBL" id="RJK97113.1"/>
    </source>
</evidence>
<organism evidence="4 5">
    <name type="scientific">Vallicoccus soli</name>
    <dbReference type="NCBI Taxonomy" id="2339232"/>
    <lineage>
        <taxon>Bacteria</taxon>
        <taxon>Bacillati</taxon>
        <taxon>Actinomycetota</taxon>
        <taxon>Actinomycetes</taxon>
        <taxon>Motilibacterales</taxon>
        <taxon>Vallicoccaceae</taxon>
        <taxon>Vallicoccus</taxon>
    </lineage>
</organism>
<dbReference type="Proteomes" id="UP000265614">
    <property type="component" value="Unassembled WGS sequence"/>
</dbReference>
<dbReference type="Pfam" id="PF13581">
    <property type="entry name" value="HATPase_c_2"/>
    <property type="match status" value="1"/>
</dbReference>
<accession>A0A3A3Z1R1</accession>
<dbReference type="EMBL" id="QZEZ01000002">
    <property type="protein sequence ID" value="RJK97113.1"/>
    <property type="molecule type" value="Genomic_DNA"/>
</dbReference>
<dbReference type="Gene3D" id="3.60.40.10">
    <property type="entry name" value="PPM-type phosphatase domain"/>
    <property type="match status" value="1"/>
</dbReference>
<evidence type="ECO:0000313" key="5">
    <source>
        <dbReference type="Proteomes" id="UP000265614"/>
    </source>
</evidence>
<dbReference type="Gene3D" id="3.30.565.10">
    <property type="entry name" value="Histidine kinase-like ATPase, C-terminal domain"/>
    <property type="match status" value="1"/>
</dbReference>